<dbReference type="InterPro" id="IPR050091">
    <property type="entry name" value="PKS_NRPS_Biosynth_Enz"/>
</dbReference>
<dbReference type="InterPro" id="IPR023213">
    <property type="entry name" value="CAT-like_dom_sf"/>
</dbReference>
<feature type="domain" description="Ketosynthase family 3 (KS3)" evidence="6">
    <location>
        <begin position="1"/>
        <end position="414"/>
    </location>
</feature>
<dbReference type="PANTHER" id="PTHR43775">
    <property type="entry name" value="FATTY ACID SYNTHASE"/>
    <property type="match status" value="1"/>
</dbReference>
<evidence type="ECO:0000313" key="7">
    <source>
        <dbReference type="EMBL" id="RBL91149.1"/>
    </source>
</evidence>
<dbReference type="InterPro" id="IPR036736">
    <property type="entry name" value="ACP-like_sf"/>
</dbReference>
<dbReference type="Pfam" id="PF00550">
    <property type="entry name" value="PP-binding"/>
    <property type="match status" value="1"/>
</dbReference>
<sequence>MRDIAIIGMAGKFPEAANIAALRQNLIAGRDSVRDYSPERKSATTLAAGKSFMEVGFIEDVDKFDYKFFNISKAEAEYMDPHQRLLLEVVYETIESAGYQADFFNGTETAVFIGDTEQEYAKLAERFDPTIITGNTNATTAGRISRFFNFRGNATMLDTACSSSLLAIHMACKELNSGDATYALACGVRLILFPAEKTNNPDLGIMSRDGKTRSFSAKAEGTGAGEAVGCILLKPLDQALADKDIIYAVIKGSAANQDAQLSGSLTAPSSQAQSEVIRKAWTKGEIDPGTVSYIEAHGSGTKLGDPIEIAGMDLAFKDSSAHKHSCAVSSIKSNIGHTGSAAGISGLIKAVLSLYHKELYPSIHFDEPNPFIDFKNSVTYINTDYTPWNAPFPRRAGVSSFGLSGTNCHVLLEEAPVNPVQTDISGTYLFNFSARSSNSLQGYLSSFAAYLSQPDSAALPDISYTLNNGRKHFSHRLSIIASSKAALMEQLKNSRENTAREAAGKIIFLFSGDAVVSDQYLQTILNSEPTLKKYADECRKYYSTANAAINRFVLQYALYRFAEGKGLTTEHLLGTGTGDLIVAVALNEMSLEEAIQQCAEEDTSIPELEQRLINLIERETATCKVLFIELGPEGCLSAGLRQMNYPDKEFLYQVIAVHQSPLEIFQALYLQQFPIDWVRYYTATDVRKINLPAYHFEKTRCWLREPLPLEAYTNADATSCPVSSAEPSAVEETIQLSAVIRDNWSEMEKKIASIWIAVLKLDELSLEDDFFRIGGHSLMATKVISIIEREFGIKLILKDIFAFATVKTLAKGVEELLASGTQKVTYKPIRPAAIQEYYPLAEAQTRLWLIQQSNASLTAYNLPSALLLEGKPDFNKLETVFRTLCQRHESLRTSFHEKQARPVQMIQEKVDFSLQRITGCDTPEAALEQFIQPFDLTRAPLFRAGTATLAADKHLLLFDMHHIISDGVSLGVFISELVQLYHGETLPPLTVQYKDYTAWQQELFNEGGLARLEDFWTKQLSGTLPVLQMPTDKPRPAAQSFAGEKLHFHLPAQQVQSIQELAISTGTTPFMVLLAAYNILLHKYTGQEDILVGSPVAGRSHSDLDNIVGMFVNTLVLRNKPAAEKTFIQLLEEVKENALNAFEHQDYPFAVLVEKLDSKKDPSRNPLFDVVFVLQNLDIPDIRLDGLSIAPCPLRTGTAQFDLTMEVNERAGDWPVKIEYSTALFEEESILLMKERFLVLLQDILNNPSSAIHALSWRIPEEINSKTESLDIAFNF</sequence>
<evidence type="ECO:0000313" key="8">
    <source>
        <dbReference type="Proteomes" id="UP000253410"/>
    </source>
</evidence>
<dbReference type="GO" id="GO:0006633">
    <property type="term" value="P:fatty acid biosynthetic process"/>
    <property type="evidence" value="ECO:0007669"/>
    <property type="project" value="InterPro"/>
</dbReference>
<dbReference type="SUPFAM" id="SSF52777">
    <property type="entry name" value="CoA-dependent acyltransferases"/>
    <property type="match status" value="2"/>
</dbReference>
<evidence type="ECO:0000256" key="4">
    <source>
        <dbReference type="ARBA" id="ARBA00022679"/>
    </source>
</evidence>
<dbReference type="AlphaFoldDB" id="A0A365XXN7"/>
<dbReference type="GO" id="GO:0005737">
    <property type="term" value="C:cytoplasm"/>
    <property type="evidence" value="ECO:0007669"/>
    <property type="project" value="TreeGrafter"/>
</dbReference>
<dbReference type="InterPro" id="IPR016035">
    <property type="entry name" value="Acyl_Trfase/lysoPLipase"/>
</dbReference>
<dbReference type="Pfam" id="PF22621">
    <property type="entry name" value="CurL-like_PKS_C"/>
    <property type="match status" value="1"/>
</dbReference>
<keyword evidence="8" id="KW-1185">Reference proteome</keyword>
<gene>
    <name evidence="7" type="ORF">DF182_00565</name>
</gene>
<dbReference type="Gene3D" id="3.30.559.10">
    <property type="entry name" value="Chloramphenicol acetyltransferase-like domain"/>
    <property type="match status" value="1"/>
</dbReference>
<keyword evidence="4" id="KW-0808">Transferase</keyword>
<evidence type="ECO:0000256" key="3">
    <source>
        <dbReference type="ARBA" id="ARBA00022553"/>
    </source>
</evidence>
<dbReference type="GO" id="GO:0005886">
    <property type="term" value="C:plasma membrane"/>
    <property type="evidence" value="ECO:0007669"/>
    <property type="project" value="TreeGrafter"/>
</dbReference>
<protein>
    <submittedName>
        <fullName evidence="7">Uncharacterized protein</fullName>
    </submittedName>
</protein>
<reference evidence="7 8" key="1">
    <citation type="submission" date="2018-05" db="EMBL/GenBank/DDBJ databases">
        <title>Chitinophaga sp. K3CV102501T nov., isolated from isolated from a monsoon evergreen broad-leaved forest soil.</title>
        <authorList>
            <person name="Lv Y."/>
        </authorList>
    </citation>
    <scope>NUCLEOTIDE SEQUENCE [LARGE SCALE GENOMIC DNA]</scope>
    <source>
        <strain evidence="7 8">GDMCC 1.1325</strain>
    </source>
</reference>
<comment type="cofactor">
    <cofactor evidence="1">
        <name>pantetheine 4'-phosphate</name>
        <dbReference type="ChEBI" id="CHEBI:47942"/>
    </cofactor>
</comment>
<evidence type="ECO:0000259" key="5">
    <source>
        <dbReference type="PROSITE" id="PS50075"/>
    </source>
</evidence>
<dbReference type="SUPFAM" id="SSF52151">
    <property type="entry name" value="FabD/lysophospholipase-like"/>
    <property type="match status" value="1"/>
</dbReference>
<name>A0A365XXN7_9BACT</name>
<dbReference type="OrthoDB" id="9778690at2"/>
<dbReference type="Pfam" id="PF00109">
    <property type="entry name" value="ketoacyl-synt"/>
    <property type="match status" value="1"/>
</dbReference>
<dbReference type="PANTHER" id="PTHR43775:SF37">
    <property type="entry name" value="SI:DKEY-61P9.11"/>
    <property type="match status" value="1"/>
</dbReference>
<dbReference type="Gene3D" id="3.40.47.10">
    <property type="match status" value="1"/>
</dbReference>
<dbReference type="GO" id="GO:0004312">
    <property type="term" value="F:fatty acid synthase activity"/>
    <property type="evidence" value="ECO:0007669"/>
    <property type="project" value="TreeGrafter"/>
</dbReference>
<dbReference type="Gene3D" id="1.10.1240.100">
    <property type="match status" value="1"/>
</dbReference>
<dbReference type="SUPFAM" id="SSF47336">
    <property type="entry name" value="ACP-like"/>
    <property type="match status" value="1"/>
</dbReference>
<proteinExistence type="predicted"/>
<dbReference type="Gene3D" id="1.10.1200.10">
    <property type="entry name" value="ACP-like"/>
    <property type="match status" value="1"/>
</dbReference>
<dbReference type="InterPro" id="IPR009081">
    <property type="entry name" value="PP-bd_ACP"/>
</dbReference>
<dbReference type="PROSITE" id="PS50075">
    <property type="entry name" value="CARRIER"/>
    <property type="match status" value="1"/>
</dbReference>
<evidence type="ECO:0000256" key="1">
    <source>
        <dbReference type="ARBA" id="ARBA00001957"/>
    </source>
</evidence>
<dbReference type="Pfam" id="PF00668">
    <property type="entry name" value="Condensation"/>
    <property type="match status" value="1"/>
</dbReference>
<dbReference type="InterPro" id="IPR014030">
    <property type="entry name" value="Ketoacyl_synth_N"/>
</dbReference>
<dbReference type="InterPro" id="IPR018201">
    <property type="entry name" value="Ketoacyl_synth_AS"/>
</dbReference>
<dbReference type="PROSITE" id="PS00012">
    <property type="entry name" value="PHOSPHOPANTETHEINE"/>
    <property type="match status" value="1"/>
</dbReference>
<accession>A0A365XXN7</accession>
<dbReference type="InterPro" id="IPR006162">
    <property type="entry name" value="Ppantetheine_attach_site"/>
</dbReference>
<dbReference type="GO" id="GO:0004315">
    <property type="term" value="F:3-oxoacyl-[acyl-carrier-protein] synthase activity"/>
    <property type="evidence" value="ECO:0007669"/>
    <property type="project" value="InterPro"/>
</dbReference>
<dbReference type="SMART" id="SM00825">
    <property type="entry name" value="PKS_KS"/>
    <property type="match status" value="1"/>
</dbReference>
<dbReference type="CDD" id="cd00833">
    <property type="entry name" value="PKS"/>
    <property type="match status" value="1"/>
</dbReference>
<organism evidence="7 8">
    <name type="scientific">Chitinophaga flava</name>
    <dbReference type="NCBI Taxonomy" id="2259036"/>
    <lineage>
        <taxon>Bacteria</taxon>
        <taxon>Pseudomonadati</taxon>
        <taxon>Bacteroidota</taxon>
        <taxon>Chitinophagia</taxon>
        <taxon>Chitinophagales</taxon>
        <taxon>Chitinophagaceae</taxon>
        <taxon>Chitinophaga</taxon>
    </lineage>
</organism>
<dbReference type="InterPro" id="IPR001242">
    <property type="entry name" value="Condensation_dom"/>
</dbReference>
<keyword evidence="3" id="KW-0597">Phosphoprotein</keyword>
<dbReference type="CDD" id="cd19531">
    <property type="entry name" value="LCL_NRPS-like"/>
    <property type="match status" value="1"/>
</dbReference>
<dbReference type="PROSITE" id="PS52004">
    <property type="entry name" value="KS3_2"/>
    <property type="match status" value="1"/>
</dbReference>
<dbReference type="RefSeq" id="WP_113613749.1">
    <property type="nucleotide sequence ID" value="NZ_QFFJ01000001.1"/>
</dbReference>
<dbReference type="InterPro" id="IPR020841">
    <property type="entry name" value="PKS_Beta-ketoAc_synthase_dom"/>
</dbReference>
<dbReference type="Pfam" id="PF02801">
    <property type="entry name" value="Ketoacyl-synt_C"/>
    <property type="match status" value="1"/>
</dbReference>
<dbReference type="Proteomes" id="UP000253410">
    <property type="component" value="Unassembled WGS sequence"/>
</dbReference>
<comment type="caution">
    <text evidence="7">The sequence shown here is derived from an EMBL/GenBank/DDBJ whole genome shotgun (WGS) entry which is preliminary data.</text>
</comment>
<dbReference type="Gene3D" id="3.30.559.30">
    <property type="entry name" value="Nonribosomal peptide synthetase, condensation domain"/>
    <property type="match status" value="1"/>
</dbReference>
<dbReference type="EMBL" id="QFFJ01000001">
    <property type="protein sequence ID" value="RBL91149.1"/>
    <property type="molecule type" value="Genomic_DNA"/>
</dbReference>
<evidence type="ECO:0000256" key="2">
    <source>
        <dbReference type="ARBA" id="ARBA00022450"/>
    </source>
</evidence>
<dbReference type="InterPro" id="IPR016039">
    <property type="entry name" value="Thiolase-like"/>
</dbReference>
<dbReference type="InterPro" id="IPR014031">
    <property type="entry name" value="Ketoacyl_synth_C"/>
</dbReference>
<keyword evidence="2" id="KW-0596">Phosphopantetheine</keyword>
<dbReference type="SUPFAM" id="SSF53901">
    <property type="entry name" value="Thiolase-like"/>
    <property type="match status" value="1"/>
</dbReference>
<feature type="domain" description="Carrier" evidence="5">
    <location>
        <begin position="742"/>
        <end position="817"/>
    </location>
</feature>
<dbReference type="PROSITE" id="PS00606">
    <property type="entry name" value="KS3_1"/>
    <property type="match status" value="1"/>
</dbReference>
<evidence type="ECO:0000259" key="6">
    <source>
        <dbReference type="PROSITE" id="PS52004"/>
    </source>
</evidence>
<dbReference type="GO" id="GO:0071770">
    <property type="term" value="P:DIM/DIP cell wall layer assembly"/>
    <property type="evidence" value="ECO:0007669"/>
    <property type="project" value="TreeGrafter"/>
</dbReference>